<feature type="domain" description="MOSC" evidence="3">
    <location>
        <begin position="301"/>
        <end position="471"/>
    </location>
</feature>
<keyword evidence="5" id="KW-1185">Reference proteome</keyword>
<dbReference type="InterPro" id="IPR005303">
    <property type="entry name" value="MOCOS_middle"/>
</dbReference>
<dbReference type="Pfam" id="PF03476">
    <property type="entry name" value="MOSC_N"/>
    <property type="match status" value="1"/>
</dbReference>
<dbReference type="InterPro" id="IPR011037">
    <property type="entry name" value="Pyrv_Knase-like_insert_dom_sf"/>
</dbReference>
<proteinExistence type="predicted"/>
<dbReference type="EMBL" id="JAKWBI020000031">
    <property type="protein sequence ID" value="KAJ2905496.1"/>
    <property type="molecule type" value="Genomic_DNA"/>
</dbReference>
<dbReference type="PROSITE" id="PS51340">
    <property type="entry name" value="MOSC"/>
    <property type="match status" value="1"/>
</dbReference>
<name>A0AAD5RXQ9_9PEZI</name>
<dbReference type="AlphaFoldDB" id="A0AAD5RXQ9"/>
<keyword evidence="2" id="KW-0812">Transmembrane</keyword>
<protein>
    <recommendedName>
        <fullName evidence="3">MOSC domain-containing protein</fullName>
    </recommendedName>
</protein>
<feature type="transmembrane region" description="Helical" evidence="2">
    <location>
        <begin position="29"/>
        <end position="50"/>
    </location>
</feature>
<feature type="compositionally biased region" description="Polar residues" evidence="1">
    <location>
        <begin position="309"/>
        <end position="319"/>
    </location>
</feature>
<evidence type="ECO:0000313" key="5">
    <source>
        <dbReference type="Proteomes" id="UP001201980"/>
    </source>
</evidence>
<dbReference type="Proteomes" id="UP001201980">
    <property type="component" value="Unassembled WGS sequence"/>
</dbReference>
<dbReference type="GO" id="GO:0003824">
    <property type="term" value="F:catalytic activity"/>
    <property type="evidence" value="ECO:0007669"/>
    <property type="project" value="InterPro"/>
</dbReference>
<dbReference type="InterPro" id="IPR005302">
    <property type="entry name" value="MoCF_Sase_C"/>
</dbReference>
<dbReference type="GO" id="GO:0030170">
    <property type="term" value="F:pyridoxal phosphate binding"/>
    <property type="evidence" value="ECO:0007669"/>
    <property type="project" value="InterPro"/>
</dbReference>
<dbReference type="PANTHER" id="PTHR14237:SF23">
    <property type="entry name" value="MOSC DOMAIN PROTEIN (AFU_ORTHOLOGUE AFUA_7G05900)"/>
    <property type="match status" value="1"/>
</dbReference>
<reference evidence="4" key="1">
    <citation type="submission" date="2022-07" db="EMBL/GenBank/DDBJ databases">
        <title>Draft genome sequence of Zalerion maritima ATCC 34329, a (micro)plastics degrading marine fungus.</title>
        <authorList>
            <person name="Paco A."/>
            <person name="Goncalves M.F.M."/>
            <person name="Rocha-Santos T.A.P."/>
            <person name="Alves A."/>
        </authorList>
    </citation>
    <scope>NUCLEOTIDE SEQUENCE</scope>
    <source>
        <strain evidence="4">ATCC 34329</strain>
    </source>
</reference>
<dbReference type="GO" id="GO:0030151">
    <property type="term" value="F:molybdenum ion binding"/>
    <property type="evidence" value="ECO:0007669"/>
    <property type="project" value="InterPro"/>
</dbReference>
<accession>A0AAD5RXQ9</accession>
<sequence length="481" mass="54526">MGYLEDTASELIANGTLPQPDGSFSLFEFSSVVILSITIVSFILPVLIIYPPVPATESDALNVTHRKLGVEPSKSGLNTQYSKSKSNVPRLHSLWVYPVKSCAGIELSSSRVLPTGLQHDRLFMFAQLRSPFPVSVDATEKEKSGHTWEMVAMRQFARMANVDVDIWVPDEAKLRGKLNPEDRPTESYMVIRFPWKDDGWRGALQLMGAKLKWGASAQPHREILLPLEYPSKEEVEAKGYEMEPVKIWKDTVKALNMQCEVPEELQRYLGVSNKLTLFRLNPNMPREVHRNAPTKNNAGYQPIVGFQDAASSPPTQQRSLYEADRPSQYPLNILSLSSIQDLEEKIQKDDTIEHIDLRRFRANVIFKGAPPYDEETWKKIQMAPEDSADVTKASFDVCCRCVRCKLPNVDPNTGIRHNAEPDHTLRKFRNVDAGAPRLGCMAMQLVPLFELQCKVEDMESWLEVGMPIQITERGKHLYEKM</sequence>
<evidence type="ECO:0000256" key="2">
    <source>
        <dbReference type="SAM" id="Phobius"/>
    </source>
</evidence>
<keyword evidence="2" id="KW-1133">Transmembrane helix</keyword>
<keyword evidence="2" id="KW-0472">Membrane</keyword>
<evidence type="ECO:0000313" key="4">
    <source>
        <dbReference type="EMBL" id="KAJ2905496.1"/>
    </source>
</evidence>
<comment type="caution">
    <text evidence="4">The sequence shown here is derived from an EMBL/GenBank/DDBJ whole genome shotgun (WGS) entry which is preliminary data.</text>
</comment>
<dbReference type="SUPFAM" id="SSF50800">
    <property type="entry name" value="PK beta-barrel domain-like"/>
    <property type="match status" value="1"/>
</dbReference>
<dbReference type="PANTHER" id="PTHR14237">
    <property type="entry name" value="MOLYBDOPTERIN COFACTOR SULFURASE MOSC"/>
    <property type="match status" value="1"/>
</dbReference>
<dbReference type="Pfam" id="PF03473">
    <property type="entry name" value="MOSC"/>
    <property type="match status" value="1"/>
</dbReference>
<feature type="region of interest" description="Disordered" evidence="1">
    <location>
        <begin position="286"/>
        <end position="322"/>
    </location>
</feature>
<evidence type="ECO:0000256" key="1">
    <source>
        <dbReference type="SAM" id="MobiDB-lite"/>
    </source>
</evidence>
<evidence type="ECO:0000259" key="3">
    <source>
        <dbReference type="PROSITE" id="PS51340"/>
    </source>
</evidence>
<organism evidence="4 5">
    <name type="scientific">Zalerion maritima</name>
    <dbReference type="NCBI Taxonomy" id="339359"/>
    <lineage>
        <taxon>Eukaryota</taxon>
        <taxon>Fungi</taxon>
        <taxon>Dikarya</taxon>
        <taxon>Ascomycota</taxon>
        <taxon>Pezizomycotina</taxon>
        <taxon>Sordariomycetes</taxon>
        <taxon>Lulworthiomycetidae</taxon>
        <taxon>Lulworthiales</taxon>
        <taxon>Lulworthiaceae</taxon>
        <taxon>Zalerion</taxon>
    </lineage>
</organism>
<gene>
    <name evidence="4" type="ORF">MKZ38_005372</name>
</gene>